<proteinExistence type="predicted"/>
<dbReference type="CDD" id="cd07247">
    <property type="entry name" value="SgaA_N_like"/>
    <property type="match status" value="1"/>
</dbReference>
<name>A0ABX5EGB5_9MICO</name>
<dbReference type="EMBL" id="PVTX01000002">
    <property type="protein sequence ID" value="PRZ08533.1"/>
    <property type="molecule type" value="Genomic_DNA"/>
</dbReference>
<protein>
    <recommendedName>
        <fullName evidence="1">VOC domain-containing protein</fullName>
    </recommendedName>
</protein>
<gene>
    <name evidence="2" type="ORF">BCL65_10275</name>
</gene>
<dbReference type="SUPFAM" id="SSF54593">
    <property type="entry name" value="Glyoxalase/Bleomycin resistance protein/Dihydroxybiphenyl dioxygenase"/>
    <property type="match status" value="2"/>
</dbReference>
<dbReference type="InterPro" id="IPR037523">
    <property type="entry name" value="VOC_core"/>
</dbReference>
<accession>A0ABX5EGB5</accession>
<dbReference type="PANTHER" id="PTHR33993">
    <property type="entry name" value="GLYOXALASE-RELATED"/>
    <property type="match status" value="1"/>
</dbReference>
<keyword evidence="3" id="KW-1185">Reference proteome</keyword>
<dbReference type="RefSeq" id="WP_106265364.1">
    <property type="nucleotide sequence ID" value="NZ_PVTX01000002.1"/>
</dbReference>
<evidence type="ECO:0000259" key="1">
    <source>
        <dbReference type="PROSITE" id="PS51819"/>
    </source>
</evidence>
<evidence type="ECO:0000313" key="2">
    <source>
        <dbReference type="EMBL" id="PRZ08533.1"/>
    </source>
</evidence>
<dbReference type="InterPro" id="IPR004360">
    <property type="entry name" value="Glyas_Fos-R_dOase_dom"/>
</dbReference>
<dbReference type="Proteomes" id="UP000239895">
    <property type="component" value="Unassembled WGS sequence"/>
</dbReference>
<dbReference type="Pfam" id="PF00903">
    <property type="entry name" value="Glyoxalase"/>
    <property type="match status" value="2"/>
</dbReference>
<evidence type="ECO:0000313" key="3">
    <source>
        <dbReference type="Proteomes" id="UP000239895"/>
    </source>
</evidence>
<organism evidence="2 3">
    <name type="scientific">Isoptericola halotolerans</name>
    <dbReference type="NCBI Taxonomy" id="300560"/>
    <lineage>
        <taxon>Bacteria</taxon>
        <taxon>Bacillati</taxon>
        <taxon>Actinomycetota</taxon>
        <taxon>Actinomycetes</taxon>
        <taxon>Micrococcales</taxon>
        <taxon>Promicromonosporaceae</taxon>
        <taxon>Isoptericola</taxon>
    </lineage>
</organism>
<feature type="domain" description="VOC" evidence="1">
    <location>
        <begin position="138"/>
        <end position="253"/>
    </location>
</feature>
<comment type="caution">
    <text evidence="2">The sequence shown here is derived from an EMBL/GenBank/DDBJ whole genome shotgun (WGS) entry which is preliminary data.</text>
</comment>
<feature type="domain" description="VOC" evidence="1">
    <location>
        <begin position="11"/>
        <end position="124"/>
    </location>
</feature>
<dbReference type="PROSITE" id="PS51819">
    <property type="entry name" value="VOC"/>
    <property type="match status" value="2"/>
</dbReference>
<dbReference type="InterPro" id="IPR029068">
    <property type="entry name" value="Glyas_Bleomycin-R_OHBP_Dase"/>
</dbReference>
<sequence>MPARGDLPDGAPIWIDLGTDDVDAAIPFYTKLFGWEHVGFGEEFGGYGQFLHRGEPVAGVGPSMRPGGPSEWSVYLATADLDAVSGQVTEHDGTLLIGPDDAAGQGRFLVADDPVGGSVAFWEPHGHDGFARVMEPGAPCWFELWTTDFDAATAFYRDAVGWRITLVPSDGSMRYATNDTQEAATAGVYDAAGEERTDRSSWLVYLGVADVDAAAARAAELGGTVLGEPTDSAFGRLVDVRDPVGAVLRLITA</sequence>
<dbReference type="InterPro" id="IPR052164">
    <property type="entry name" value="Anthracycline_SecMetBiosynth"/>
</dbReference>
<dbReference type="PANTHER" id="PTHR33993:SF14">
    <property type="entry name" value="GB|AAF24581.1"/>
    <property type="match status" value="1"/>
</dbReference>
<reference evidence="2 3" key="1">
    <citation type="submission" date="2018-03" db="EMBL/GenBank/DDBJ databases">
        <title>Comparative analysis of microorganisms from saline springs in Andes Mountain Range, Colombia.</title>
        <authorList>
            <person name="Rubin E."/>
        </authorList>
    </citation>
    <scope>NUCLEOTIDE SEQUENCE [LARGE SCALE GENOMIC DNA]</scope>
    <source>
        <strain evidence="2 3">CG 23</strain>
    </source>
</reference>
<dbReference type="Gene3D" id="3.10.180.10">
    <property type="entry name" value="2,3-Dihydroxybiphenyl 1,2-Dioxygenase, domain 1"/>
    <property type="match status" value="2"/>
</dbReference>